<evidence type="ECO:0000313" key="3">
    <source>
        <dbReference type="Proteomes" id="UP000006038"/>
    </source>
</evidence>
<organism evidence="2">
    <name type="scientific">Oryza brachyantha</name>
    <name type="common">malo sina</name>
    <dbReference type="NCBI Taxonomy" id="4533"/>
    <lineage>
        <taxon>Eukaryota</taxon>
        <taxon>Viridiplantae</taxon>
        <taxon>Streptophyta</taxon>
        <taxon>Embryophyta</taxon>
        <taxon>Tracheophyta</taxon>
        <taxon>Spermatophyta</taxon>
        <taxon>Magnoliopsida</taxon>
        <taxon>Liliopsida</taxon>
        <taxon>Poales</taxon>
        <taxon>Poaceae</taxon>
        <taxon>BOP clade</taxon>
        <taxon>Oryzoideae</taxon>
        <taxon>Oryzeae</taxon>
        <taxon>Oryzinae</taxon>
        <taxon>Oryza</taxon>
    </lineage>
</organism>
<proteinExistence type="predicted"/>
<dbReference type="AlphaFoldDB" id="J3MWX6"/>
<feature type="compositionally biased region" description="Polar residues" evidence="1">
    <location>
        <begin position="30"/>
        <end position="52"/>
    </location>
</feature>
<protein>
    <submittedName>
        <fullName evidence="2">Uncharacterized protein</fullName>
    </submittedName>
</protein>
<dbReference type="Gramene" id="OB09G15050.1">
    <property type="protein sequence ID" value="OB09G15050.1"/>
    <property type="gene ID" value="OB09G15050"/>
</dbReference>
<evidence type="ECO:0000313" key="2">
    <source>
        <dbReference type="EnsemblPlants" id="OB09G15050.1"/>
    </source>
</evidence>
<sequence>MADVLWNLESAMLAQETFDGASGRLASSLDPANSNDDGSTVSATTLGTSSTSHPHETCVILEADEVVGMQEKGRGRR</sequence>
<reference evidence="2" key="1">
    <citation type="journal article" date="2013" name="Nat. Commun.">
        <title>Whole-genome sequencing of Oryza brachyantha reveals mechanisms underlying Oryza genome evolution.</title>
        <authorList>
            <person name="Chen J."/>
            <person name="Huang Q."/>
            <person name="Gao D."/>
            <person name="Wang J."/>
            <person name="Lang Y."/>
            <person name="Liu T."/>
            <person name="Li B."/>
            <person name="Bai Z."/>
            <person name="Luis Goicoechea J."/>
            <person name="Liang C."/>
            <person name="Chen C."/>
            <person name="Zhang W."/>
            <person name="Sun S."/>
            <person name="Liao Y."/>
            <person name="Zhang X."/>
            <person name="Yang L."/>
            <person name="Song C."/>
            <person name="Wang M."/>
            <person name="Shi J."/>
            <person name="Liu G."/>
            <person name="Liu J."/>
            <person name="Zhou H."/>
            <person name="Zhou W."/>
            <person name="Yu Q."/>
            <person name="An N."/>
            <person name="Chen Y."/>
            <person name="Cai Q."/>
            <person name="Wang B."/>
            <person name="Liu B."/>
            <person name="Min J."/>
            <person name="Huang Y."/>
            <person name="Wu H."/>
            <person name="Li Z."/>
            <person name="Zhang Y."/>
            <person name="Yin Y."/>
            <person name="Song W."/>
            <person name="Jiang J."/>
            <person name="Jackson S.A."/>
            <person name="Wing R.A."/>
            <person name="Wang J."/>
            <person name="Chen M."/>
        </authorList>
    </citation>
    <scope>NUCLEOTIDE SEQUENCE [LARGE SCALE GENOMIC DNA]</scope>
    <source>
        <strain evidence="2">cv. IRGC 101232</strain>
    </source>
</reference>
<dbReference type="EnsemblPlants" id="OB09G15050.1">
    <property type="protein sequence ID" value="OB09G15050.1"/>
    <property type="gene ID" value="OB09G15050"/>
</dbReference>
<name>J3MWX6_ORYBR</name>
<evidence type="ECO:0000256" key="1">
    <source>
        <dbReference type="SAM" id="MobiDB-lite"/>
    </source>
</evidence>
<feature type="region of interest" description="Disordered" evidence="1">
    <location>
        <begin position="23"/>
        <end position="54"/>
    </location>
</feature>
<keyword evidence="3" id="KW-1185">Reference proteome</keyword>
<dbReference type="Proteomes" id="UP000006038">
    <property type="component" value="Chromosome 9"/>
</dbReference>
<accession>J3MWX6</accession>
<dbReference type="HOGENOM" id="CLU_2642082_0_0_1"/>
<reference evidence="2" key="2">
    <citation type="submission" date="2013-04" db="UniProtKB">
        <authorList>
            <consortium name="EnsemblPlants"/>
        </authorList>
    </citation>
    <scope>IDENTIFICATION</scope>
</reference>